<dbReference type="AlphaFoldDB" id="A0A5K3FDT3"/>
<feature type="compositionally biased region" description="Polar residues" evidence="1">
    <location>
        <begin position="50"/>
        <end position="70"/>
    </location>
</feature>
<evidence type="ECO:0000256" key="1">
    <source>
        <dbReference type="SAM" id="MobiDB-lite"/>
    </source>
</evidence>
<protein>
    <submittedName>
        <fullName evidence="2">Cytochrome c domain-containing protein</fullName>
    </submittedName>
</protein>
<evidence type="ECO:0000313" key="2">
    <source>
        <dbReference type="WBParaSite" id="MCU_007039-RA"/>
    </source>
</evidence>
<reference evidence="2" key="1">
    <citation type="submission" date="2019-11" db="UniProtKB">
        <authorList>
            <consortium name="WormBaseParasite"/>
        </authorList>
    </citation>
    <scope>IDENTIFICATION</scope>
</reference>
<name>A0A5K3FDT3_MESCO</name>
<proteinExistence type="predicted"/>
<feature type="region of interest" description="Disordered" evidence="1">
    <location>
        <begin position="113"/>
        <end position="141"/>
    </location>
</feature>
<accession>A0A5K3FDT3</accession>
<sequence length="141" mass="15197">FHTQYQSRAHSPRNTQLSHTLLFPLYLITSISILSGNFPKNRPGQVPGTPAQQLSVQESPRPSSPQSITPNKALRAVLFSTGGLCDACHSTHARRSGLFFVLLSLLALSPSSRHASESEGNANPPRGHPFPHSNSPKALAL</sequence>
<organism evidence="2">
    <name type="scientific">Mesocestoides corti</name>
    <name type="common">Flatworm</name>
    <dbReference type="NCBI Taxonomy" id="53468"/>
    <lineage>
        <taxon>Eukaryota</taxon>
        <taxon>Metazoa</taxon>
        <taxon>Spiralia</taxon>
        <taxon>Lophotrochozoa</taxon>
        <taxon>Platyhelminthes</taxon>
        <taxon>Cestoda</taxon>
        <taxon>Eucestoda</taxon>
        <taxon>Cyclophyllidea</taxon>
        <taxon>Mesocestoididae</taxon>
        <taxon>Mesocestoides</taxon>
    </lineage>
</organism>
<feature type="compositionally biased region" description="Polar residues" evidence="1">
    <location>
        <begin position="132"/>
        <end position="141"/>
    </location>
</feature>
<dbReference type="WBParaSite" id="MCU_007039-RA">
    <property type="protein sequence ID" value="MCU_007039-RA"/>
    <property type="gene ID" value="MCU_007039"/>
</dbReference>
<feature type="region of interest" description="Disordered" evidence="1">
    <location>
        <begin position="41"/>
        <end position="70"/>
    </location>
</feature>